<organism evidence="1 3">
    <name type="scientific">Cuscuta epithymum</name>
    <dbReference type="NCBI Taxonomy" id="186058"/>
    <lineage>
        <taxon>Eukaryota</taxon>
        <taxon>Viridiplantae</taxon>
        <taxon>Streptophyta</taxon>
        <taxon>Embryophyta</taxon>
        <taxon>Tracheophyta</taxon>
        <taxon>Spermatophyta</taxon>
        <taxon>Magnoliopsida</taxon>
        <taxon>eudicotyledons</taxon>
        <taxon>Gunneridae</taxon>
        <taxon>Pentapetalae</taxon>
        <taxon>asterids</taxon>
        <taxon>lamiids</taxon>
        <taxon>Solanales</taxon>
        <taxon>Convolvulaceae</taxon>
        <taxon>Cuscuteae</taxon>
        <taxon>Cuscuta</taxon>
        <taxon>Cuscuta subgen. Cuscuta</taxon>
    </lineage>
</organism>
<sequence length="13" mass="1531">MKMDILLEGCHKI</sequence>
<evidence type="ECO:0000313" key="1">
    <source>
        <dbReference type="EMBL" id="CAH9105300.1"/>
    </source>
</evidence>
<keyword evidence="3" id="KW-1185">Reference proteome</keyword>
<dbReference type="Proteomes" id="UP001152523">
    <property type="component" value="Unassembled WGS sequence"/>
</dbReference>
<reference evidence="1" key="1">
    <citation type="submission" date="2022-07" db="EMBL/GenBank/DDBJ databases">
        <authorList>
            <person name="Macas J."/>
            <person name="Novak P."/>
            <person name="Neumann P."/>
        </authorList>
    </citation>
    <scope>NUCLEOTIDE SEQUENCE</scope>
</reference>
<comment type="caution">
    <text evidence="1">The sequence shown here is derived from an EMBL/GenBank/DDBJ whole genome shotgun (WGS) entry which is preliminary data.</text>
</comment>
<dbReference type="EMBL" id="CAMAPF010001035">
    <property type="protein sequence ID" value="CAH9142070.1"/>
    <property type="molecule type" value="Genomic_DNA"/>
</dbReference>
<proteinExistence type="predicted"/>
<name>A0AAV0DML4_9ASTE</name>
<accession>A0AAV0DML4</accession>
<dbReference type="EMBL" id="CAMAPF010000130">
    <property type="protein sequence ID" value="CAH9105300.1"/>
    <property type="molecule type" value="Genomic_DNA"/>
</dbReference>
<evidence type="ECO:0000313" key="3">
    <source>
        <dbReference type="Proteomes" id="UP001152523"/>
    </source>
</evidence>
<gene>
    <name evidence="1" type="ORF">CEPIT_LOCUS17162</name>
    <name evidence="2" type="ORF">CEPIT_LOCUS39620</name>
</gene>
<evidence type="ECO:0000313" key="2">
    <source>
        <dbReference type="EMBL" id="CAH9142070.1"/>
    </source>
</evidence>
<protein>
    <submittedName>
        <fullName evidence="1">Uncharacterized protein</fullName>
    </submittedName>
</protein>